<evidence type="ECO:0000313" key="5">
    <source>
        <dbReference type="Proteomes" id="UP000567885"/>
    </source>
</evidence>
<dbReference type="PROSITE" id="PS51257">
    <property type="entry name" value="PROKAR_LIPOPROTEIN"/>
    <property type="match status" value="1"/>
</dbReference>
<keyword evidence="2" id="KW-0812">Transmembrane</keyword>
<evidence type="ECO:0000256" key="2">
    <source>
        <dbReference type="SAM" id="Phobius"/>
    </source>
</evidence>
<feature type="domain" description="DUF7598" evidence="3">
    <location>
        <begin position="10"/>
        <end position="144"/>
    </location>
</feature>
<sequence length="281" mass="31559">MFGEKIKGPGMIILQVLRVLTIISLLTAAAACWILIIKINTSVGWFFFEALSLALTSSATIFLTMSELPFFKNYFLNHWPAFSDDRGLTWLGASLLLIGSNVLGKLNSPHNTSDKLGLPFWRLILAAGILTITSGVLNIICSLIFRDGSINARMIRADGSLARSRDENVGSFSKPHSDYSASFHSEKPKKTFMSFFWKKNADSSPPPRPHISQPIARDRDHDIERNAPPQYPHDPVHDDISDMDRRSPIVPEVRRPDTALHPMNIRPRSISMYSEAHMSRF</sequence>
<keyword evidence="2" id="KW-0472">Membrane</keyword>
<accession>A0A8H5TEJ0</accession>
<protein>
    <recommendedName>
        <fullName evidence="3">DUF7598 domain-containing protein</fullName>
    </recommendedName>
</protein>
<comment type="caution">
    <text evidence="4">The sequence shown here is derived from an EMBL/GenBank/DDBJ whole genome shotgun (WGS) entry which is preliminary data.</text>
</comment>
<gene>
    <name evidence="4" type="ORF">FHETE_5692</name>
</gene>
<organism evidence="4 5">
    <name type="scientific">Fusarium heterosporum</name>
    <dbReference type="NCBI Taxonomy" id="42747"/>
    <lineage>
        <taxon>Eukaryota</taxon>
        <taxon>Fungi</taxon>
        <taxon>Dikarya</taxon>
        <taxon>Ascomycota</taxon>
        <taxon>Pezizomycotina</taxon>
        <taxon>Sordariomycetes</taxon>
        <taxon>Hypocreomycetidae</taxon>
        <taxon>Hypocreales</taxon>
        <taxon>Nectriaceae</taxon>
        <taxon>Fusarium</taxon>
        <taxon>Fusarium heterosporum species complex</taxon>
    </lineage>
</organism>
<keyword evidence="5" id="KW-1185">Reference proteome</keyword>
<evidence type="ECO:0000313" key="4">
    <source>
        <dbReference type="EMBL" id="KAF5667634.1"/>
    </source>
</evidence>
<dbReference type="EMBL" id="JAAGWQ010000100">
    <property type="protein sequence ID" value="KAF5667634.1"/>
    <property type="molecule type" value="Genomic_DNA"/>
</dbReference>
<dbReference type="InterPro" id="IPR056019">
    <property type="entry name" value="DUF7598"/>
</dbReference>
<keyword evidence="2" id="KW-1133">Transmembrane helix</keyword>
<dbReference type="Proteomes" id="UP000567885">
    <property type="component" value="Unassembled WGS sequence"/>
</dbReference>
<feature type="transmembrane region" description="Helical" evidence="2">
    <location>
        <begin position="123"/>
        <end position="145"/>
    </location>
</feature>
<feature type="compositionally biased region" description="Basic and acidic residues" evidence="1">
    <location>
        <begin position="234"/>
        <end position="256"/>
    </location>
</feature>
<evidence type="ECO:0000256" key="1">
    <source>
        <dbReference type="SAM" id="MobiDB-lite"/>
    </source>
</evidence>
<name>A0A8H5TEJ0_FUSHE</name>
<dbReference type="AlphaFoldDB" id="A0A8H5TEJ0"/>
<feature type="transmembrane region" description="Helical" evidence="2">
    <location>
        <begin position="12"/>
        <end position="37"/>
    </location>
</feature>
<feature type="transmembrane region" description="Helical" evidence="2">
    <location>
        <begin position="43"/>
        <end position="66"/>
    </location>
</feature>
<dbReference type="Pfam" id="PF24535">
    <property type="entry name" value="DUF7598"/>
    <property type="match status" value="1"/>
</dbReference>
<feature type="compositionally biased region" description="Basic and acidic residues" evidence="1">
    <location>
        <begin position="216"/>
        <end position="225"/>
    </location>
</feature>
<feature type="region of interest" description="Disordered" evidence="1">
    <location>
        <begin position="200"/>
        <end position="256"/>
    </location>
</feature>
<dbReference type="OrthoDB" id="5327148at2759"/>
<proteinExistence type="predicted"/>
<evidence type="ECO:0000259" key="3">
    <source>
        <dbReference type="Pfam" id="PF24535"/>
    </source>
</evidence>
<reference evidence="4 5" key="1">
    <citation type="submission" date="2020-05" db="EMBL/GenBank/DDBJ databases">
        <title>Identification and distribution of gene clusters putatively required for synthesis of sphingolipid metabolism inhibitors in phylogenetically diverse species of the filamentous fungus Fusarium.</title>
        <authorList>
            <person name="Kim H.-S."/>
            <person name="Busman M."/>
            <person name="Brown D.W."/>
            <person name="Divon H."/>
            <person name="Uhlig S."/>
            <person name="Proctor R.H."/>
        </authorList>
    </citation>
    <scope>NUCLEOTIDE SEQUENCE [LARGE SCALE GENOMIC DNA]</scope>
    <source>
        <strain evidence="4 5">NRRL 20693</strain>
    </source>
</reference>